<gene>
    <name evidence="1" type="ordered locus">MAE_07080</name>
</gene>
<dbReference type="Proteomes" id="UP000001510">
    <property type="component" value="Chromosome"/>
</dbReference>
<protein>
    <submittedName>
        <fullName evidence="1">Uncharacterized protein</fullName>
    </submittedName>
</protein>
<name>B0JQ71_MICAN</name>
<keyword evidence="2" id="KW-1185">Reference proteome</keyword>
<dbReference type="HOGENOM" id="CLU_3081821_0_0_3"/>
<proteinExistence type="predicted"/>
<organism evidence="1 2">
    <name type="scientific">Microcystis aeruginosa (strain NIES-843 / IAM M-2473)</name>
    <dbReference type="NCBI Taxonomy" id="449447"/>
    <lineage>
        <taxon>Bacteria</taxon>
        <taxon>Bacillati</taxon>
        <taxon>Cyanobacteriota</taxon>
        <taxon>Cyanophyceae</taxon>
        <taxon>Oscillatoriophycideae</taxon>
        <taxon>Chroococcales</taxon>
        <taxon>Microcystaceae</taxon>
        <taxon>Microcystis</taxon>
    </lineage>
</organism>
<evidence type="ECO:0000313" key="2">
    <source>
        <dbReference type="Proteomes" id="UP000001510"/>
    </source>
</evidence>
<dbReference type="EnsemblBacteria" id="BAG00530">
    <property type="protein sequence ID" value="BAG00530"/>
    <property type="gene ID" value="MAE_07080"/>
</dbReference>
<accession>B0JQ71</accession>
<dbReference type="STRING" id="449447.MAE_07080"/>
<reference evidence="1 2" key="1">
    <citation type="journal article" date="2007" name="DNA Res.">
        <title>Complete genomic structure of the bloom-forming toxic cyanobacterium Microcystis aeruginosa NIES-843.</title>
        <authorList>
            <person name="Kaneko T."/>
            <person name="Nakajima N."/>
            <person name="Okamoto S."/>
            <person name="Suzuki I."/>
            <person name="Tanabe Y."/>
            <person name="Tamaoki M."/>
            <person name="Nakamura Y."/>
            <person name="Kasai F."/>
            <person name="Watanabe A."/>
            <person name="Kawashima K."/>
            <person name="Kishida Y."/>
            <person name="Ono A."/>
            <person name="Shimizu Y."/>
            <person name="Takahashi C."/>
            <person name="Minami C."/>
            <person name="Fujishiro T."/>
            <person name="Kohara M."/>
            <person name="Katoh M."/>
            <person name="Nakazaki N."/>
            <person name="Nakayama S."/>
            <person name="Yamada M."/>
            <person name="Tabata S."/>
            <person name="Watanabe M.M."/>
        </authorList>
    </citation>
    <scope>NUCLEOTIDE SEQUENCE [LARGE SCALE GENOMIC DNA]</scope>
    <source>
        <strain evidence="2">NIES-843 / IAM M-247</strain>
    </source>
</reference>
<dbReference type="KEGG" id="mar:MAE_07080"/>
<evidence type="ECO:0000313" key="1">
    <source>
        <dbReference type="EMBL" id="BAG00530.1"/>
    </source>
</evidence>
<dbReference type="EMBL" id="AP009552">
    <property type="protein sequence ID" value="BAG00530.1"/>
    <property type="molecule type" value="Genomic_DNA"/>
</dbReference>
<dbReference type="AlphaFoldDB" id="B0JQ71"/>
<sequence>MMTAFPVKVKHRLNPYLIKYFSCKNEPHLSQKSCILRCTSVNLRIYCSRMFI</sequence>
<dbReference type="PaxDb" id="449447-MAE_07080"/>